<dbReference type="AlphaFoldDB" id="A0A9X4B2Z8"/>
<accession>A0A9X4B2Z8</accession>
<sequence length="401" mass="46385">MDIFIARQGIYNKEEKVVAYELLYRNSLKNNFNNSIEDDEATYKVIDNISSFGLDILTDNKLAFVNFPEKLIKKNIATLLPKERVVIEILESVSPSEDVISQLSYLKELGYYIALDDVVDINDIINFIGVIDIVKVDFILSSKESRIRIAQICKKFKIKMLAEKIETLDDLEEAKNLEYDYFQGFYYSKPSIFLGKDMAIKNTSIFTLLIELIREDYDIDKVEYTMKTDIALTYKFLRFINSSYFSFLQEVKSIKQAIMLIGREELRKWLSILSVVEISSGKSDEYAKNIVIRAKFCEGISKIVHYNDLSSAFMVGLFSNLHLMMEKDINYVVENLPVNIEIKKALIGKRNILRDILELALAYEVLDNKKIEEQCTNLKIDEGVLVDVYYSSIEWCKNIGN</sequence>
<dbReference type="Pfam" id="PF08668">
    <property type="entry name" value="HDOD"/>
    <property type="match status" value="1"/>
</dbReference>
<keyword evidence="4" id="KW-1185">Reference proteome</keyword>
<dbReference type="InterPro" id="IPR035919">
    <property type="entry name" value="EAL_sf"/>
</dbReference>
<comment type="caution">
    <text evidence="3">The sequence shown here is derived from an EMBL/GenBank/DDBJ whole genome shotgun (WGS) entry which is preliminary data.</text>
</comment>
<dbReference type="PANTHER" id="PTHR33525:SF4">
    <property type="entry name" value="CYCLIC DI-GMP PHOSPHODIESTERASE CDGJ"/>
    <property type="match status" value="1"/>
</dbReference>
<dbReference type="InterPro" id="IPR014408">
    <property type="entry name" value="dGMP_Pdiesterase_EAL/HD-GYP"/>
</dbReference>
<dbReference type="EMBL" id="JAMRYU010000027">
    <property type="protein sequence ID" value="MDC4242257.1"/>
    <property type="molecule type" value="Genomic_DNA"/>
</dbReference>
<evidence type="ECO:0000259" key="1">
    <source>
        <dbReference type="PROSITE" id="PS50883"/>
    </source>
</evidence>
<gene>
    <name evidence="3" type="ORF">NE398_19180</name>
</gene>
<dbReference type="Gene3D" id="3.20.20.450">
    <property type="entry name" value="EAL domain"/>
    <property type="match status" value="1"/>
</dbReference>
<evidence type="ECO:0000313" key="4">
    <source>
        <dbReference type="Proteomes" id="UP001141183"/>
    </source>
</evidence>
<proteinExistence type="predicted"/>
<dbReference type="InterPro" id="IPR052340">
    <property type="entry name" value="RNase_Y/CdgJ"/>
</dbReference>
<dbReference type="InterPro" id="IPR001633">
    <property type="entry name" value="EAL_dom"/>
</dbReference>
<organism evidence="3 4">
    <name type="scientific">Clostridium tertium</name>
    <dbReference type="NCBI Taxonomy" id="1559"/>
    <lineage>
        <taxon>Bacteria</taxon>
        <taxon>Bacillati</taxon>
        <taxon>Bacillota</taxon>
        <taxon>Clostridia</taxon>
        <taxon>Eubacteriales</taxon>
        <taxon>Clostridiaceae</taxon>
        <taxon>Clostridium</taxon>
    </lineage>
</organism>
<protein>
    <submittedName>
        <fullName evidence="3">HDOD domain-containing protein</fullName>
    </submittedName>
</protein>
<dbReference type="PANTHER" id="PTHR33525">
    <property type="match status" value="1"/>
</dbReference>
<dbReference type="PROSITE" id="PS50883">
    <property type="entry name" value="EAL"/>
    <property type="match status" value="1"/>
</dbReference>
<evidence type="ECO:0000259" key="2">
    <source>
        <dbReference type="PROSITE" id="PS51833"/>
    </source>
</evidence>
<dbReference type="RefSeq" id="WP_097033647.1">
    <property type="nucleotide sequence ID" value="NZ_CAXSLY010000006.1"/>
</dbReference>
<dbReference type="PROSITE" id="PS51833">
    <property type="entry name" value="HDOD"/>
    <property type="match status" value="1"/>
</dbReference>
<dbReference type="Gene3D" id="1.10.3210.10">
    <property type="entry name" value="Hypothetical protein af1432"/>
    <property type="match status" value="1"/>
</dbReference>
<feature type="domain" description="EAL" evidence="1">
    <location>
        <begin position="1"/>
        <end position="204"/>
    </location>
</feature>
<feature type="domain" description="HDOD" evidence="2">
    <location>
        <begin position="198"/>
        <end position="384"/>
    </location>
</feature>
<name>A0A9X4B2Z8_9CLOT</name>
<evidence type="ECO:0000313" key="3">
    <source>
        <dbReference type="EMBL" id="MDC4242257.1"/>
    </source>
</evidence>
<dbReference type="Proteomes" id="UP001141183">
    <property type="component" value="Unassembled WGS sequence"/>
</dbReference>
<reference evidence="3" key="1">
    <citation type="submission" date="2022-05" db="EMBL/GenBank/DDBJ databases">
        <title>Draft genome sequence of Clostridium tertium strain CP3 isolated from Peru.</title>
        <authorList>
            <person name="Hurtado R."/>
            <person name="Lima L."/>
            <person name="Sousa T."/>
            <person name="Jaiswal A.K."/>
            <person name="Tiwari S."/>
            <person name="Maturrano L."/>
            <person name="Brenig B."/>
            <person name="Azevedo V."/>
        </authorList>
    </citation>
    <scope>NUCLEOTIDE SEQUENCE</scope>
    <source>
        <strain evidence="3">CP3</strain>
    </source>
</reference>
<dbReference type="InterPro" id="IPR013976">
    <property type="entry name" value="HDOD"/>
</dbReference>
<dbReference type="Pfam" id="PF00563">
    <property type="entry name" value="EAL"/>
    <property type="match status" value="1"/>
</dbReference>
<dbReference type="PIRSF" id="PIRSF003180">
    <property type="entry name" value="DiGMPpdiest_YuxH"/>
    <property type="match status" value="1"/>
</dbReference>
<dbReference type="SUPFAM" id="SSF141868">
    <property type="entry name" value="EAL domain-like"/>
    <property type="match status" value="1"/>
</dbReference>
<dbReference type="SMART" id="SM00052">
    <property type="entry name" value="EAL"/>
    <property type="match status" value="1"/>
</dbReference>
<dbReference type="SUPFAM" id="SSF109604">
    <property type="entry name" value="HD-domain/PDEase-like"/>
    <property type="match status" value="1"/>
</dbReference>